<accession>W4FBJ8</accession>
<gene>
    <name evidence="1" type="ORF">H257_18891</name>
</gene>
<dbReference type="GeneID" id="20820887"/>
<dbReference type="VEuPathDB" id="FungiDB:H257_18891"/>
<reference evidence="1" key="1">
    <citation type="submission" date="2013-12" db="EMBL/GenBank/DDBJ databases">
        <title>The Genome Sequence of Aphanomyces astaci APO3.</title>
        <authorList>
            <consortium name="The Broad Institute Genomics Platform"/>
            <person name="Russ C."/>
            <person name="Tyler B."/>
            <person name="van West P."/>
            <person name="Dieguez-Uribeondo J."/>
            <person name="Young S.K."/>
            <person name="Zeng Q."/>
            <person name="Gargeya S."/>
            <person name="Fitzgerald M."/>
            <person name="Abouelleil A."/>
            <person name="Alvarado L."/>
            <person name="Chapman S.B."/>
            <person name="Gainer-Dewar J."/>
            <person name="Goldberg J."/>
            <person name="Griggs A."/>
            <person name="Gujja S."/>
            <person name="Hansen M."/>
            <person name="Howarth C."/>
            <person name="Imamovic A."/>
            <person name="Ireland A."/>
            <person name="Larimer J."/>
            <person name="McCowan C."/>
            <person name="Murphy C."/>
            <person name="Pearson M."/>
            <person name="Poon T.W."/>
            <person name="Priest M."/>
            <person name="Roberts A."/>
            <person name="Saif S."/>
            <person name="Shea T."/>
            <person name="Sykes S."/>
            <person name="Wortman J."/>
            <person name="Nusbaum C."/>
            <person name="Birren B."/>
        </authorList>
    </citation>
    <scope>NUCLEOTIDE SEQUENCE [LARGE SCALE GENOMIC DNA]</scope>
    <source>
        <strain evidence="1">APO3</strain>
    </source>
</reference>
<dbReference type="RefSeq" id="XP_009846331.1">
    <property type="nucleotide sequence ID" value="XM_009848029.1"/>
</dbReference>
<name>W4FBJ8_APHAT</name>
<proteinExistence type="predicted"/>
<dbReference type="EMBL" id="KI913368">
    <property type="protein sequence ID" value="ETV64186.1"/>
    <property type="molecule type" value="Genomic_DNA"/>
</dbReference>
<dbReference type="OrthoDB" id="71497at2759"/>
<organism evidence="1">
    <name type="scientific">Aphanomyces astaci</name>
    <name type="common">Crayfish plague agent</name>
    <dbReference type="NCBI Taxonomy" id="112090"/>
    <lineage>
        <taxon>Eukaryota</taxon>
        <taxon>Sar</taxon>
        <taxon>Stramenopiles</taxon>
        <taxon>Oomycota</taxon>
        <taxon>Saprolegniomycetes</taxon>
        <taxon>Saprolegniales</taxon>
        <taxon>Verrucalvaceae</taxon>
        <taxon>Aphanomyces</taxon>
    </lineage>
</organism>
<dbReference type="AlphaFoldDB" id="W4FBJ8"/>
<evidence type="ECO:0000313" key="1">
    <source>
        <dbReference type="EMBL" id="ETV64186.1"/>
    </source>
</evidence>
<sequence length="155" mass="17749">MALPGQIMSATLAEVEKGQRENIDAAQLALEEMHKQISVVNARKHDRSRQYDKKKGIQIAQFVVGDYVLYQNVWAHLRQKLRTKLCDPAVLTEVTSNWVYDVEILLTHDLRLVHTSRLKFYADCDLDVTSELLAHIAHNSEGFIVEAMMDARYVP</sequence>
<protein>
    <submittedName>
        <fullName evidence="1">Uncharacterized protein</fullName>
    </submittedName>
</protein>